<dbReference type="EMBL" id="QLMI01000007">
    <property type="protein sequence ID" value="RAK20708.1"/>
    <property type="molecule type" value="Genomic_DNA"/>
</dbReference>
<evidence type="ECO:0000313" key="7">
    <source>
        <dbReference type="Proteomes" id="UP000249620"/>
    </source>
</evidence>
<dbReference type="PRINTS" id="PR00032">
    <property type="entry name" value="HTHARAC"/>
</dbReference>
<evidence type="ECO:0000256" key="2">
    <source>
        <dbReference type="ARBA" id="ARBA00023125"/>
    </source>
</evidence>
<gene>
    <name evidence="6" type="ORF">B0I03_107129</name>
</gene>
<dbReference type="GO" id="GO:0003700">
    <property type="term" value="F:DNA-binding transcription factor activity"/>
    <property type="evidence" value="ECO:0007669"/>
    <property type="project" value="InterPro"/>
</dbReference>
<feature type="transmembrane region" description="Helical" evidence="4">
    <location>
        <begin position="179"/>
        <end position="198"/>
    </location>
</feature>
<feature type="transmembrane region" description="Helical" evidence="4">
    <location>
        <begin position="69"/>
        <end position="89"/>
    </location>
</feature>
<keyword evidence="4" id="KW-0812">Transmembrane</keyword>
<feature type="transmembrane region" description="Helical" evidence="4">
    <location>
        <begin position="204"/>
        <end position="219"/>
    </location>
</feature>
<keyword evidence="4" id="KW-0472">Membrane</keyword>
<keyword evidence="1" id="KW-0805">Transcription regulation</keyword>
<keyword evidence="7" id="KW-1185">Reference proteome</keyword>
<evidence type="ECO:0000313" key="6">
    <source>
        <dbReference type="EMBL" id="RAK20708.1"/>
    </source>
</evidence>
<dbReference type="InterPro" id="IPR020449">
    <property type="entry name" value="Tscrpt_reg_AraC-type_HTH"/>
</dbReference>
<dbReference type="PANTHER" id="PTHR43280">
    <property type="entry name" value="ARAC-FAMILY TRANSCRIPTIONAL REGULATOR"/>
    <property type="match status" value="1"/>
</dbReference>
<keyword evidence="2" id="KW-0238">DNA-binding</keyword>
<dbReference type="AlphaFoldDB" id="A0A327YI57"/>
<keyword evidence="4" id="KW-1133">Transmembrane helix</keyword>
<dbReference type="Proteomes" id="UP000249620">
    <property type="component" value="Unassembled WGS sequence"/>
</dbReference>
<dbReference type="InterPro" id="IPR018062">
    <property type="entry name" value="HTH_AraC-typ_CS"/>
</dbReference>
<dbReference type="InterPro" id="IPR009057">
    <property type="entry name" value="Homeodomain-like_sf"/>
</dbReference>
<evidence type="ECO:0000256" key="3">
    <source>
        <dbReference type="ARBA" id="ARBA00023163"/>
    </source>
</evidence>
<name>A0A327YI57_9FLAO</name>
<reference evidence="6 7" key="1">
    <citation type="submission" date="2018-06" db="EMBL/GenBank/DDBJ databases">
        <title>Genomic Encyclopedia of Type Strains, Phase III (KMG-III): the genomes of soil and plant-associated and newly described type strains.</title>
        <authorList>
            <person name="Whitman W."/>
        </authorList>
    </citation>
    <scope>NUCLEOTIDE SEQUENCE [LARGE SCALE GENOMIC DNA]</scope>
    <source>
        <strain evidence="6 7">CGMCC 1.12398</strain>
    </source>
</reference>
<feature type="domain" description="HTH araC/xylS-type" evidence="5">
    <location>
        <begin position="255"/>
        <end position="359"/>
    </location>
</feature>
<proteinExistence type="predicted"/>
<feature type="transmembrane region" description="Helical" evidence="4">
    <location>
        <begin position="6"/>
        <end position="21"/>
    </location>
</feature>
<feature type="transmembrane region" description="Helical" evidence="4">
    <location>
        <begin position="101"/>
        <end position="120"/>
    </location>
</feature>
<accession>A0A327YI57</accession>
<evidence type="ECO:0000259" key="5">
    <source>
        <dbReference type="PROSITE" id="PS01124"/>
    </source>
</evidence>
<feature type="transmembrane region" description="Helical" evidence="4">
    <location>
        <begin position="140"/>
        <end position="158"/>
    </location>
</feature>
<organism evidence="6 7">
    <name type="scientific">Flavobacterium aquaticum</name>
    <dbReference type="NCBI Taxonomy" id="1236486"/>
    <lineage>
        <taxon>Bacteria</taxon>
        <taxon>Pseudomonadati</taxon>
        <taxon>Bacteroidota</taxon>
        <taxon>Flavobacteriia</taxon>
        <taxon>Flavobacteriales</taxon>
        <taxon>Flavobacteriaceae</taxon>
        <taxon>Flavobacterium</taxon>
    </lineage>
</organism>
<comment type="caution">
    <text evidence="6">The sequence shown here is derived from an EMBL/GenBank/DDBJ whole genome shotgun (WGS) entry which is preliminary data.</text>
</comment>
<dbReference type="GO" id="GO:0043565">
    <property type="term" value="F:sequence-specific DNA binding"/>
    <property type="evidence" value="ECO:0007669"/>
    <property type="project" value="InterPro"/>
</dbReference>
<dbReference type="InterPro" id="IPR018060">
    <property type="entry name" value="HTH_AraC"/>
</dbReference>
<dbReference type="SMART" id="SM00342">
    <property type="entry name" value="HTH_ARAC"/>
    <property type="match status" value="1"/>
</dbReference>
<dbReference type="Pfam" id="PF12833">
    <property type="entry name" value="HTH_18"/>
    <property type="match status" value="1"/>
</dbReference>
<dbReference type="SUPFAM" id="SSF46689">
    <property type="entry name" value="Homeodomain-like"/>
    <property type="match status" value="1"/>
</dbReference>
<dbReference type="PANTHER" id="PTHR43280:SF29">
    <property type="entry name" value="ARAC-FAMILY TRANSCRIPTIONAL REGULATOR"/>
    <property type="match status" value="1"/>
</dbReference>
<dbReference type="Gene3D" id="1.10.10.60">
    <property type="entry name" value="Homeodomain-like"/>
    <property type="match status" value="2"/>
</dbReference>
<sequence length="363" mass="42739">MLFTLFFPIIISFLIGVLLLFKKHDKGFSKIILGIFFLFFSFALFAISLNFLMEFLKSIATVFKYVEVFFYPIMLSLPILVFLYIKSLVHNHDEEFGKDLWIHFFIPIQSLLFNLIPLIFDSNATDLTKKLDYTNFFSLKVTFILMNIYYLIKAYNVFKMNSKRIKEEYSYQAGIQFKWISFFVLGYIVFIICFFGLSPNASPFVVYIPFLMISLYLYFQRFNQNSIELQLIDENFSKKEIQNGLPELKRKEILKNLVAFVEKNEIYLKKDLTIHDISKEININSSYISNILNQDLKCNFVTFINTYRINKAKDILLSKEYSNYTIEAISELVGFNSKSSFNNAFKQISGITPSEFKKKNKEN</sequence>
<protein>
    <submittedName>
        <fullName evidence="6">Helix-turn-helix protein</fullName>
    </submittedName>
</protein>
<dbReference type="PROSITE" id="PS01124">
    <property type="entry name" value="HTH_ARAC_FAMILY_2"/>
    <property type="match status" value="1"/>
</dbReference>
<evidence type="ECO:0000256" key="4">
    <source>
        <dbReference type="SAM" id="Phobius"/>
    </source>
</evidence>
<dbReference type="RefSeq" id="WP_181452388.1">
    <property type="nucleotide sequence ID" value="NZ_QLMI01000007.1"/>
</dbReference>
<feature type="transmembrane region" description="Helical" evidence="4">
    <location>
        <begin position="28"/>
        <end position="49"/>
    </location>
</feature>
<evidence type="ECO:0000256" key="1">
    <source>
        <dbReference type="ARBA" id="ARBA00023015"/>
    </source>
</evidence>
<keyword evidence="3" id="KW-0804">Transcription</keyword>
<dbReference type="PROSITE" id="PS00041">
    <property type="entry name" value="HTH_ARAC_FAMILY_1"/>
    <property type="match status" value="1"/>
</dbReference>